<dbReference type="Pfam" id="PF16450">
    <property type="entry name" value="Prot_ATP_ID_OB_C"/>
    <property type="match status" value="1"/>
</dbReference>
<evidence type="ECO:0000313" key="8">
    <source>
        <dbReference type="EMBL" id="OHA06078.1"/>
    </source>
</evidence>
<dbReference type="InterPro" id="IPR012340">
    <property type="entry name" value="NA-bd_OB-fold"/>
</dbReference>
<evidence type="ECO:0000256" key="6">
    <source>
        <dbReference type="SAM" id="MobiDB-lite"/>
    </source>
</evidence>
<feature type="region of interest" description="Disordered" evidence="6">
    <location>
        <begin position="574"/>
        <end position="595"/>
    </location>
</feature>
<dbReference type="NCBIfam" id="TIGR03689">
    <property type="entry name" value="pup_AAA"/>
    <property type="match status" value="1"/>
</dbReference>
<gene>
    <name evidence="8" type="ORF">A2934_00495</name>
</gene>
<name>A0A1G2L317_9BACT</name>
<dbReference type="InterPro" id="IPR032501">
    <property type="entry name" value="Prot_ATP_ID_OB_2nd"/>
</dbReference>
<dbReference type="Gene3D" id="1.10.8.60">
    <property type="match status" value="1"/>
</dbReference>
<dbReference type="Pfam" id="PF17758">
    <property type="entry name" value="Prot_ATP_ID_OB_N"/>
    <property type="match status" value="1"/>
</dbReference>
<protein>
    <submittedName>
        <fullName evidence="8">Proteasome ATPase</fullName>
    </submittedName>
</protein>
<organism evidence="8 9">
    <name type="scientific">Candidatus Sungbacteria bacterium RIFCSPLOWO2_01_FULL_47_10</name>
    <dbReference type="NCBI Taxonomy" id="1802276"/>
    <lineage>
        <taxon>Bacteria</taxon>
        <taxon>Candidatus Sungiibacteriota</taxon>
    </lineage>
</organism>
<keyword evidence="1 4" id="KW-0547">Nucleotide-binding</keyword>
<comment type="caution">
    <text evidence="8">The sequence shown here is derived from an EMBL/GenBank/DDBJ whole genome shotgun (WGS) entry which is preliminary data.</text>
</comment>
<dbReference type="Proteomes" id="UP000177982">
    <property type="component" value="Unassembled WGS sequence"/>
</dbReference>
<dbReference type="Gene3D" id="3.40.50.300">
    <property type="entry name" value="P-loop containing nucleotide triphosphate hydrolases"/>
    <property type="match status" value="1"/>
</dbReference>
<dbReference type="Gene3D" id="1.20.5.170">
    <property type="match status" value="1"/>
</dbReference>
<dbReference type="Gene3D" id="2.40.50.140">
    <property type="entry name" value="Nucleic acid-binding proteins"/>
    <property type="match status" value="2"/>
</dbReference>
<dbReference type="Pfam" id="PF00004">
    <property type="entry name" value="AAA"/>
    <property type="match status" value="1"/>
</dbReference>
<dbReference type="GO" id="GO:0019941">
    <property type="term" value="P:modification-dependent protein catabolic process"/>
    <property type="evidence" value="ECO:0007669"/>
    <property type="project" value="InterPro"/>
</dbReference>
<proteinExistence type="inferred from homology"/>
<dbReference type="InterPro" id="IPR003593">
    <property type="entry name" value="AAA+_ATPase"/>
</dbReference>
<evidence type="ECO:0000256" key="1">
    <source>
        <dbReference type="ARBA" id="ARBA00022741"/>
    </source>
</evidence>
<keyword evidence="3 5" id="KW-0175">Coiled coil</keyword>
<dbReference type="PROSITE" id="PS00674">
    <property type="entry name" value="AAA"/>
    <property type="match status" value="1"/>
</dbReference>
<evidence type="ECO:0000256" key="2">
    <source>
        <dbReference type="ARBA" id="ARBA00022840"/>
    </source>
</evidence>
<dbReference type="GO" id="GO:0000502">
    <property type="term" value="C:proteasome complex"/>
    <property type="evidence" value="ECO:0007669"/>
    <property type="project" value="UniProtKB-KW"/>
</dbReference>
<dbReference type="AlphaFoldDB" id="A0A1G2L317"/>
<dbReference type="InterPro" id="IPR027417">
    <property type="entry name" value="P-loop_NTPase"/>
</dbReference>
<dbReference type="InterPro" id="IPR050168">
    <property type="entry name" value="AAA_ATPase_domain"/>
</dbReference>
<dbReference type="FunFam" id="3.40.50.300:FF:001025">
    <property type="entry name" value="ATPase family, AAA domain-containing 2B"/>
    <property type="match status" value="1"/>
</dbReference>
<dbReference type="InterPro" id="IPR041626">
    <property type="entry name" value="Prot_ATP_ID_OB_N"/>
</dbReference>
<feature type="compositionally biased region" description="Basic and acidic residues" evidence="6">
    <location>
        <begin position="578"/>
        <end position="589"/>
    </location>
</feature>
<dbReference type="PANTHER" id="PTHR23077">
    <property type="entry name" value="AAA-FAMILY ATPASE"/>
    <property type="match status" value="1"/>
</dbReference>
<reference evidence="8 9" key="1">
    <citation type="journal article" date="2016" name="Nat. Commun.">
        <title>Thousands of microbial genomes shed light on interconnected biogeochemical processes in an aquifer system.</title>
        <authorList>
            <person name="Anantharaman K."/>
            <person name="Brown C.T."/>
            <person name="Hug L.A."/>
            <person name="Sharon I."/>
            <person name="Castelle C.J."/>
            <person name="Probst A.J."/>
            <person name="Thomas B.C."/>
            <person name="Singh A."/>
            <person name="Wilkins M.J."/>
            <person name="Karaoz U."/>
            <person name="Brodie E.L."/>
            <person name="Williams K.H."/>
            <person name="Hubbard S.S."/>
            <person name="Banfield J.F."/>
        </authorList>
    </citation>
    <scope>NUCLEOTIDE SEQUENCE [LARGE SCALE GENOMIC DNA]</scope>
</reference>
<dbReference type="GO" id="GO:0016887">
    <property type="term" value="F:ATP hydrolysis activity"/>
    <property type="evidence" value="ECO:0007669"/>
    <property type="project" value="InterPro"/>
</dbReference>
<dbReference type="GO" id="GO:0010498">
    <property type="term" value="P:proteasomal protein catabolic process"/>
    <property type="evidence" value="ECO:0007669"/>
    <property type="project" value="InterPro"/>
</dbReference>
<dbReference type="InterPro" id="IPR022482">
    <property type="entry name" value="Proteasome_ATPase"/>
</dbReference>
<dbReference type="GO" id="GO:0005524">
    <property type="term" value="F:ATP binding"/>
    <property type="evidence" value="ECO:0007669"/>
    <property type="project" value="UniProtKB-KW"/>
</dbReference>
<evidence type="ECO:0000256" key="5">
    <source>
        <dbReference type="SAM" id="Coils"/>
    </source>
</evidence>
<feature type="domain" description="AAA+ ATPase" evidence="7">
    <location>
        <begin position="252"/>
        <end position="405"/>
    </location>
</feature>
<evidence type="ECO:0000256" key="4">
    <source>
        <dbReference type="RuleBase" id="RU003651"/>
    </source>
</evidence>
<dbReference type="SMART" id="SM00382">
    <property type="entry name" value="AAA"/>
    <property type="match status" value="1"/>
</dbReference>
<dbReference type="InterPro" id="IPR003959">
    <property type="entry name" value="ATPase_AAA_core"/>
</dbReference>
<dbReference type="SUPFAM" id="SSF52540">
    <property type="entry name" value="P-loop containing nucleoside triphosphate hydrolases"/>
    <property type="match status" value="1"/>
</dbReference>
<comment type="similarity">
    <text evidence="4">Belongs to the AAA ATPase family.</text>
</comment>
<evidence type="ECO:0000313" key="9">
    <source>
        <dbReference type="Proteomes" id="UP000177982"/>
    </source>
</evidence>
<evidence type="ECO:0000259" key="7">
    <source>
        <dbReference type="SMART" id="SM00382"/>
    </source>
</evidence>
<dbReference type="InterPro" id="IPR003960">
    <property type="entry name" value="ATPase_AAA_CS"/>
</dbReference>
<dbReference type="PANTHER" id="PTHR23077:SF144">
    <property type="entry name" value="PROTEASOME-ASSOCIATED ATPASE"/>
    <property type="match status" value="1"/>
</dbReference>
<feature type="coiled-coil region" evidence="5">
    <location>
        <begin position="26"/>
        <end position="80"/>
    </location>
</feature>
<keyword evidence="2 4" id="KW-0067">ATP-binding</keyword>
<dbReference type="EMBL" id="MHQO01000039">
    <property type="protein sequence ID" value="OHA06078.1"/>
    <property type="molecule type" value="Genomic_DNA"/>
</dbReference>
<evidence type="ECO:0000256" key="3">
    <source>
        <dbReference type="ARBA" id="ARBA00023054"/>
    </source>
</evidence>
<keyword evidence="8" id="KW-0647">Proteasome</keyword>
<sequence length="595" mass="67283">MENSANTLGLRELLALIEEVKDAKTRDDRSRKLEELKEALEQAFRQDAKLAQNEKLVKALQEAKEEIAALGEEVEKLSAPPSPYGTFDSANDDGTVNVLTRSGKVKVNLHPQIKPESLKRGQELVLNAGMNVIEPKGFETKGDVVTFKANLDDGRVVIITRLDEEVVADKAFPLMEITLKEGDKLRYDGVTRMVYEKLPKAEVEDLALEEAPNVSYEDIGGLKLEIETIHENIEIPFTPKGREWYKRMKLTASKGALLYGPPGCGKTMIAKAIANGLAKRVSAEFNRPIKGYFFNIKGPEILNKYLGESERKIREIFKKALEKASENCPVIIFFDEADSLLRVRGSGTSSDIEITTVPQFLAEIDGVETIENVIVILASNRHDLIDPAVLRPGRIDIKLKIERPDKEGTREIFNLYLTPDISIHAKYFDEKHPNFNEAYRAFEGDRKRVMNYMVDEVTKRLWATKQEPYQYKGLDGNLISVDNSILEFTTAQGDTTFYLKDMVSGAMIKSIADRGKRNAIKRAMAGGEEGIMTLDLCLAVEFEKKENEELPNTEDDVNRWLAIQGRKERVLRVRPRRKENEKQEEKEVVKTGQYL</sequence>
<accession>A0A1G2L317</accession>